<evidence type="ECO:0000256" key="4">
    <source>
        <dbReference type="HAMAP-Rule" id="MF_01082"/>
    </source>
</evidence>
<reference evidence="6 7" key="1">
    <citation type="submission" date="2016-04" db="EMBL/GenBank/DDBJ databases">
        <title>Genome sequence of Methanobrevibacter curvatus DSM 11111.</title>
        <authorList>
            <person name="Poehlein A."/>
            <person name="Seedorf H."/>
            <person name="Daniel R."/>
        </authorList>
    </citation>
    <scope>NUCLEOTIDE SEQUENCE [LARGE SCALE GENOMIC DNA]</scope>
    <source>
        <strain evidence="6 7">DSM 11111</strain>
    </source>
</reference>
<dbReference type="InterPro" id="IPR042214">
    <property type="entry name" value="TruD_catalytic"/>
</dbReference>
<dbReference type="Gene3D" id="1.10.1510.30">
    <property type="match status" value="1"/>
</dbReference>
<dbReference type="STRING" id="49547.MBCUR_09070"/>
<evidence type="ECO:0000313" key="7">
    <source>
        <dbReference type="Proteomes" id="UP000077245"/>
    </source>
</evidence>
<dbReference type="AlphaFoldDB" id="A0A162FGN0"/>
<dbReference type="NCBIfam" id="TIGR00094">
    <property type="entry name" value="tRNA_TruD_broad"/>
    <property type="match status" value="1"/>
</dbReference>
<proteinExistence type="inferred from homology"/>
<dbReference type="PIRSF" id="PIRSF037016">
    <property type="entry name" value="Pseudouridin_synth_euk_prd"/>
    <property type="match status" value="1"/>
</dbReference>
<evidence type="ECO:0000256" key="2">
    <source>
        <dbReference type="ARBA" id="ARBA00022694"/>
    </source>
</evidence>
<evidence type="ECO:0000256" key="1">
    <source>
        <dbReference type="ARBA" id="ARBA00007953"/>
    </source>
</evidence>
<gene>
    <name evidence="4 6" type="primary">truD</name>
    <name evidence="6" type="ORF">MBCUR_09070</name>
</gene>
<sequence>MLNAETYITSNPGIGGTIRNFEKDFYVEEIPIAQPSGRGPNAWIWIEKERRTTLDVLMDISAILKISRKRMGFAGMKDKQAITRQWICVSNMDSFKQFNDLIAIKDNVKNTKFLKIIRNQKKLRLGQLQGNKFKILIRGIDNIEKATKIANETLKSLETTGVLNYFGWQRFGSGRVNTHLVGKALVHNDLEEAIKIYIGYPIESEPEEVQKARKAYDDGNLEKSFELMPKFLRFEREMLKVLIKENKKRVLDDSSYKKAIFSLPKPLQRMFVHAYQSGLFNKVISERAKLGVNNYVEGDILIDNEEHMVHEESNEKLKNMIENKLANPTAPLYGSKVPLADKKIGEMERRILEEEKIKLEDFKTPKTPKLGSHGLRRSIKFNIWDTKAIATKNGVLTEFSISKGSYATSVLREVMKKDVY</sequence>
<name>A0A162FGN0_9EURY</name>
<dbReference type="EC" id="5.4.99.27" evidence="4"/>
<evidence type="ECO:0000259" key="5">
    <source>
        <dbReference type="PROSITE" id="PS50984"/>
    </source>
</evidence>
<dbReference type="Pfam" id="PF01142">
    <property type="entry name" value="TruD"/>
    <property type="match status" value="1"/>
</dbReference>
<dbReference type="InterPro" id="IPR011760">
    <property type="entry name" value="PsdUridine_synth_TruD_insert"/>
</dbReference>
<evidence type="ECO:0000313" key="6">
    <source>
        <dbReference type="EMBL" id="KZX12765.1"/>
    </source>
</evidence>
<dbReference type="GO" id="GO:0160150">
    <property type="term" value="F:tRNA pseudouridine(13) synthase activity"/>
    <property type="evidence" value="ECO:0007669"/>
    <property type="project" value="UniProtKB-EC"/>
</dbReference>
<feature type="domain" description="TRUD" evidence="5">
    <location>
        <begin position="161"/>
        <end position="381"/>
    </location>
</feature>
<keyword evidence="7" id="KW-1185">Reference proteome</keyword>
<feature type="active site" description="Nucleophile" evidence="4">
    <location>
        <position position="78"/>
    </location>
</feature>
<accession>A0A162FGN0</accession>
<organism evidence="6 7">
    <name type="scientific">Methanobrevibacter curvatus</name>
    <dbReference type="NCBI Taxonomy" id="49547"/>
    <lineage>
        <taxon>Archaea</taxon>
        <taxon>Methanobacteriati</taxon>
        <taxon>Methanobacteriota</taxon>
        <taxon>Methanomada group</taxon>
        <taxon>Methanobacteria</taxon>
        <taxon>Methanobacteriales</taxon>
        <taxon>Methanobacteriaceae</taxon>
        <taxon>Methanobrevibacter</taxon>
    </lineage>
</organism>
<dbReference type="Proteomes" id="UP000077245">
    <property type="component" value="Unassembled WGS sequence"/>
</dbReference>
<dbReference type="GO" id="GO:0031119">
    <property type="term" value="P:tRNA pseudouridine synthesis"/>
    <property type="evidence" value="ECO:0007669"/>
    <property type="project" value="UniProtKB-UniRule"/>
</dbReference>
<dbReference type="OrthoDB" id="1798at2157"/>
<dbReference type="PANTHER" id="PTHR13326">
    <property type="entry name" value="TRNA PSEUDOURIDINE SYNTHASE D"/>
    <property type="match status" value="1"/>
</dbReference>
<dbReference type="Gene3D" id="3.30.70.3160">
    <property type="match status" value="1"/>
</dbReference>
<dbReference type="SUPFAM" id="SSF55120">
    <property type="entry name" value="Pseudouridine synthase"/>
    <property type="match status" value="1"/>
</dbReference>
<keyword evidence="2 4" id="KW-0819">tRNA processing</keyword>
<dbReference type="PROSITE" id="PS01268">
    <property type="entry name" value="UPF0024"/>
    <property type="match status" value="1"/>
</dbReference>
<dbReference type="PANTHER" id="PTHR13326:SF21">
    <property type="entry name" value="PSEUDOURIDYLATE SYNTHASE PUS7L"/>
    <property type="match status" value="1"/>
</dbReference>
<dbReference type="InterPro" id="IPR020119">
    <property type="entry name" value="PsdUridine_synth_TruD_CS"/>
</dbReference>
<comment type="catalytic activity">
    <reaction evidence="4">
        <text>uridine(13) in tRNA = pseudouridine(13) in tRNA</text>
        <dbReference type="Rhea" id="RHEA:42540"/>
        <dbReference type="Rhea" id="RHEA-COMP:10105"/>
        <dbReference type="Rhea" id="RHEA-COMP:10106"/>
        <dbReference type="ChEBI" id="CHEBI:65314"/>
        <dbReference type="ChEBI" id="CHEBI:65315"/>
        <dbReference type="EC" id="5.4.99.27"/>
    </reaction>
</comment>
<keyword evidence="3 4" id="KW-0413">Isomerase</keyword>
<evidence type="ECO:0000256" key="3">
    <source>
        <dbReference type="ARBA" id="ARBA00023235"/>
    </source>
</evidence>
<protein>
    <recommendedName>
        <fullName evidence="4">Probable tRNA pseudouridine synthase D</fullName>
        <ecNumber evidence="4">5.4.99.27</ecNumber>
    </recommendedName>
    <alternativeName>
        <fullName evidence="4">tRNA pseudouridine(13) synthase</fullName>
    </alternativeName>
    <alternativeName>
        <fullName evidence="4">tRNA pseudouridylate synthase D</fullName>
    </alternativeName>
    <alternativeName>
        <fullName evidence="4">tRNA-uridine isomerase D</fullName>
    </alternativeName>
</protein>
<dbReference type="PROSITE" id="PS50984">
    <property type="entry name" value="TRUD"/>
    <property type="match status" value="1"/>
</dbReference>
<dbReference type="EMBL" id="LWMV01000161">
    <property type="protein sequence ID" value="KZX12765.1"/>
    <property type="molecule type" value="Genomic_DNA"/>
</dbReference>
<comment type="caution">
    <text evidence="6">The sequence shown here is derived from an EMBL/GenBank/DDBJ whole genome shotgun (WGS) entry which is preliminary data.</text>
</comment>
<dbReference type="PATRIC" id="fig|49547.3.peg.976"/>
<dbReference type="InterPro" id="IPR001656">
    <property type="entry name" value="PsdUridine_synth_TruD"/>
</dbReference>
<comment type="function">
    <text evidence="4">Could be responsible for synthesis of pseudouridine from uracil-13 in transfer RNAs.</text>
</comment>
<dbReference type="InterPro" id="IPR020103">
    <property type="entry name" value="PsdUridine_synth_cat_dom_sf"/>
</dbReference>
<dbReference type="Gene3D" id="3.30.2350.20">
    <property type="entry name" value="TruD, catalytic domain"/>
    <property type="match status" value="1"/>
</dbReference>
<dbReference type="RefSeq" id="WP_067090778.1">
    <property type="nucleotide sequence ID" value="NZ_LWMV01000161.1"/>
</dbReference>
<dbReference type="GO" id="GO:0003723">
    <property type="term" value="F:RNA binding"/>
    <property type="evidence" value="ECO:0007669"/>
    <property type="project" value="InterPro"/>
</dbReference>
<dbReference type="HAMAP" id="MF_01082">
    <property type="entry name" value="TruD"/>
    <property type="match status" value="1"/>
</dbReference>
<comment type="similarity">
    <text evidence="1 4">Belongs to the pseudouridine synthase TruD family.</text>
</comment>